<dbReference type="Pfam" id="PF20137">
    <property type="entry name" value="BubE"/>
    <property type="match status" value="1"/>
</dbReference>
<dbReference type="InterPro" id="IPR045384">
    <property type="entry name" value="DUF6527"/>
</dbReference>
<dbReference type="STRING" id="1470434.AZF00_09060"/>
<accession>A0A127M5B7</accession>
<reference evidence="1 2" key="1">
    <citation type="submission" date="2015-12" db="EMBL/GenBank/DDBJ databases">
        <authorList>
            <person name="Shamseldin A."/>
            <person name="Moawad H."/>
            <person name="Abd El-Rahim W.M."/>
            <person name="Sadowsky M.J."/>
        </authorList>
    </citation>
    <scope>NUCLEOTIDE SEQUENCE [LARGE SCALE GENOMIC DNA]</scope>
    <source>
        <strain evidence="1 2">SM2</strain>
    </source>
</reference>
<evidence type="ECO:0000313" key="1">
    <source>
        <dbReference type="EMBL" id="AMO68440.1"/>
    </source>
</evidence>
<dbReference type="KEGG" id="zal:AZF00_09060"/>
<dbReference type="AlphaFoldDB" id="A0A127M5B7"/>
<proteinExistence type="predicted"/>
<name>A0A127M5B7_9GAMM</name>
<dbReference type="Proteomes" id="UP000074119">
    <property type="component" value="Chromosome"/>
</dbReference>
<sequence>MKWPRWILKQVDRLLPGRRVTVVEADTPPQKLPRRNLVLAREDNEDWAVAFHCPCGCGKRLELLLIEEAKPHWSINISKEGKPTLHPSVWLNGGCKSHFWLRNGKVIWV</sequence>
<dbReference type="RefSeq" id="WP_008250248.1">
    <property type="nucleotide sequence ID" value="NZ_CP014544.1"/>
</dbReference>
<gene>
    <name evidence="1" type="ORF">AZF00_09060</name>
</gene>
<protein>
    <submittedName>
        <fullName evidence="1">Uncharacterized protein</fullName>
    </submittedName>
</protein>
<dbReference type="EMBL" id="CP014544">
    <property type="protein sequence ID" value="AMO68440.1"/>
    <property type="molecule type" value="Genomic_DNA"/>
</dbReference>
<evidence type="ECO:0000313" key="2">
    <source>
        <dbReference type="Proteomes" id="UP000074119"/>
    </source>
</evidence>
<organism evidence="1 2">
    <name type="scientific">Zhongshania aliphaticivorans</name>
    <dbReference type="NCBI Taxonomy" id="1470434"/>
    <lineage>
        <taxon>Bacteria</taxon>
        <taxon>Pseudomonadati</taxon>
        <taxon>Pseudomonadota</taxon>
        <taxon>Gammaproteobacteria</taxon>
        <taxon>Cellvibrionales</taxon>
        <taxon>Spongiibacteraceae</taxon>
        <taxon>Zhongshania</taxon>
    </lineage>
</organism>